<comment type="subcellular location">
    <subcellularLocation>
        <location evidence="1">Nucleus speckle</location>
    </subcellularLocation>
</comment>
<evidence type="ECO:0000313" key="5">
    <source>
        <dbReference type="Proteomes" id="UP000179807"/>
    </source>
</evidence>
<dbReference type="EMBL" id="MLAK01000897">
    <property type="protein sequence ID" value="OHT01723.1"/>
    <property type="molecule type" value="Genomic_DNA"/>
</dbReference>
<dbReference type="OrthoDB" id="17907at2759"/>
<dbReference type="Gene3D" id="1.25.10.10">
    <property type="entry name" value="Leucine-rich Repeat Variant"/>
    <property type="match status" value="1"/>
</dbReference>
<dbReference type="GO" id="GO:0016607">
    <property type="term" value="C:nuclear speck"/>
    <property type="evidence" value="ECO:0007669"/>
    <property type="project" value="UniProtKB-SubCell"/>
</dbReference>
<dbReference type="GO" id="GO:0070628">
    <property type="term" value="F:proteasome binding"/>
    <property type="evidence" value="ECO:0007669"/>
    <property type="project" value="InterPro"/>
</dbReference>
<dbReference type="PANTHER" id="PTHR32170:SF3">
    <property type="entry name" value="PROTEASOME ACTIVATOR COMPLEX SUBUNIT 4"/>
    <property type="match status" value="1"/>
</dbReference>
<dbReference type="SUPFAM" id="SSF48371">
    <property type="entry name" value="ARM repeat"/>
    <property type="match status" value="2"/>
</dbReference>
<feature type="region of interest" description="Disordered" evidence="2">
    <location>
        <begin position="1051"/>
        <end position="1090"/>
    </location>
</feature>
<comment type="caution">
    <text evidence="4">The sequence shown here is derived from an EMBL/GenBank/DDBJ whole genome shotgun (WGS) entry which is preliminary data.</text>
</comment>
<dbReference type="VEuPathDB" id="TrichDB:TRFO_31333"/>
<dbReference type="InterPro" id="IPR055455">
    <property type="entry name" value="HEAT_PSME4"/>
</dbReference>
<dbReference type="InterPro" id="IPR011989">
    <property type="entry name" value="ARM-like"/>
</dbReference>
<evidence type="ECO:0000259" key="3">
    <source>
        <dbReference type="Pfam" id="PF23096"/>
    </source>
</evidence>
<protein>
    <recommendedName>
        <fullName evidence="3">Proteasome activator complex subunit 4-like HEAT repeat-like domain-containing protein</fullName>
    </recommendedName>
</protein>
<dbReference type="PANTHER" id="PTHR32170">
    <property type="entry name" value="PROTEASOME ACTIVATOR COMPLEX SUBUNIT 4"/>
    <property type="match status" value="1"/>
</dbReference>
<dbReference type="InterPro" id="IPR035309">
    <property type="entry name" value="PSME4"/>
</dbReference>
<evidence type="ECO:0000256" key="2">
    <source>
        <dbReference type="SAM" id="MobiDB-lite"/>
    </source>
</evidence>
<proteinExistence type="predicted"/>
<feature type="domain" description="Proteasome activator complex subunit 4-like HEAT repeat-like" evidence="3">
    <location>
        <begin position="1170"/>
        <end position="1322"/>
    </location>
</feature>
<accession>A0A1J4JRR8</accession>
<evidence type="ECO:0000313" key="4">
    <source>
        <dbReference type="EMBL" id="OHT01723.1"/>
    </source>
</evidence>
<dbReference type="GeneID" id="94842581"/>
<sequence>MSIVNTERSETYIKLLPPEIRNRISTTQKEWKTLILENLESVLSSNDDLLITHWVENLNMYVATEVFTFTIEEVEKIAQICYHFIVTSQLFHLVVELIPTFIIIVDPYIKINVTFDWRPIYNQLFKYGLSSSKRKSRKVTNIYLQLFFPFIESCQRFFPPGATEEILEEFSHLWNPKGPLYSLGCALVCLFLPVNQGKHDLWFDDIISKYALFDSIVADFIFLPIFAKLSYQPISEFNWSPHVPFFFHKLAIFLQIPVTPIGAATEPPEESSLNFDGAQFFIPEEIDSNEIHQKFGQLFINLLSTSAKEAIKEHLTKLLLLIAPLHSPLPQNASEKVINLTMEFLNVLILLYCKRVKSDRRKKNLIPALTEDDHQWFVSSILPVYILELYGNSKCEQLNQLVQLMPSVAIPTIFDTLQRLTDYQHLKEPALRTMYSIAPTVVATKEMLEPFKIILTPFVNDITSSDVETSVWVFKLFKLFAWCTPIDESLSDWAFSVARQCVNYCASAVGEDFEKSLVLMEMALSSISRAVEPQVYKGMIQIVENSLNDLPINNMNHLIDSLEPNAYGKWCFNELTERNVAITKCLVRSSLPFINLYKEKILKFIKQAILSEDKKIRIQTYSLTKWTIRAFVRAILKLPKVQGVSAINENSVIWNPPTEESVNSAITLINDIFPVIKDLFARDGYQHQRYAIKLTRACVKGIICAASGFDYEMAEKDPEKVALKKKRFPHASMFQYTFPSASKKAKELIEWLISIVSPDLHHKVISDILVIFSNAVVPVDYLAYQDKDILSHIEEIWLDTRLSTLLPSDQALLPIHNYWLALKFYSSWLQSMEFPFTEFSKSIIDCAMKFILSPFPSVRDSLTTFFMHVIKAYPNEITAYENQFKAEFSSAFKTAPVQALSTISLIVGVLSVTTVSIENFHFIVDIALVICQPMPPDVPDDWIRVLRNTIAVIFDGNDFTRSPFNVEEIYQERLRLVKGIIEKAKKYPNSQDTQNYALGVICAVIEGDPLIIDTDVAEFILPFLNSEDSSISEITIQTVSNLVEQLIPRDPFPKDRIKDKITNNETQSEKQQEKTENKDNEEENNEDDDLVTPACEKFNSIYDDLVRENVDKSNYDDFYFSDMCIKKSKNYISRIMNREESNDSKFLSKYFPSNTINQRIALHKVLYNYFVDDPEFSTNLMVSFVNNQTHDEETFYYRHYIFWRSIIRFFGCEFIKKIIEICVKINQDDLATIYVISEVVSGMITAFKCFKYEQIETIKPLLFDLLKLMFTSQNTNSTFSWFMIITSAISAYDARRYFWLFDFMKTLQFENTPKGFRQRGEIAKVLTYFTNNSPEKFSEVFPKYVDSLFSSKVMKLDSHRNTMIDFLVSMFDTCLTKDWIEQKKQFFYDYILPADDRFIARLIIELFHEHSFWSISAMPLCIDNIEEWTKSLIEDKDQEEQELGIRALSTLMISGIVPAVAKLPLTKQTAKPVILRVLEQLTLSNDKNWPAQVNVLVQLLLFLSSSFFLIDDSLVEAIIWDVISPALLHPNSEVQDSASILLSFIFKSFGCIRAKITVFSTMFEKMLTDEDSTQRIAGAKGLFAVVWSTLIFDDVPDYITSAFSALQDAAETDSTVTDVINQFFSEFWSDHEENFTENAAIQLSPYKDSLRPSYIT</sequence>
<gene>
    <name evidence="4" type="ORF">TRFO_31333</name>
</gene>
<keyword evidence="5" id="KW-1185">Reference proteome</keyword>
<reference evidence="4" key="1">
    <citation type="submission" date="2016-10" db="EMBL/GenBank/DDBJ databases">
        <authorList>
            <person name="Benchimol M."/>
            <person name="Almeida L.G."/>
            <person name="Vasconcelos A.T."/>
            <person name="Perreira-Neves A."/>
            <person name="Rosa I.A."/>
            <person name="Tasca T."/>
            <person name="Bogo M.R."/>
            <person name="de Souza W."/>
        </authorList>
    </citation>
    <scope>NUCLEOTIDE SEQUENCE [LARGE SCALE GENOMIC DNA]</scope>
    <source>
        <strain evidence="4">K</strain>
    </source>
</reference>
<dbReference type="GO" id="GO:0016504">
    <property type="term" value="F:peptidase activator activity"/>
    <property type="evidence" value="ECO:0007669"/>
    <property type="project" value="InterPro"/>
</dbReference>
<dbReference type="RefSeq" id="XP_068354859.1">
    <property type="nucleotide sequence ID" value="XM_068507877.1"/>
</dbReference>
<dbReference type="Pfam" id="PF23096">
    <property type="entry name" value="HEAT_PSME4"/>
    <property type="match status" value="1"/>
</dbReference>
<dbReference type="Proteomes" id="UP000179807">
    <property type="component" value="Unassembled WGS sequence"/>
</dbReference>
<dbReference type="GO" id="GO:0010499">
    <property type="term" value="P:proteasomal ubiquitin-independent protein catabolic process"/>
    <property type="evidence" value="ECO:0007669"/>
    <property type="project" value="TreeGrafter"/>
</dbReference>
<feature type="compositionally biased region" description="Acidic residues" evidence="2">
    <location>
        <begin position="1079"/>
        <end position="1090"/>
    </location>
</feature>
<organism evidence="4 5">
    <name type="scientific">Tritrichomonas foetus</name>
    <dbReference type="NCBI Taxonomy" id="1144522"/>
    <lineage>
        <taxon>Eukaryota</taxon>
        <taxon>Metamonada</taxon>
        <taxon>Parabasalia</taxon>
        <taxon>Tritrichomonadida</taxon>
        <taxon>Tritrichomonadidae</taxon>
        <taxon>Tritrichomonas</taxon>
    </lineage>
</organism>
<dbReference type="GO" id="GO:0005829">
    <property type="term" value="C:cytosol"/>
    <property type="evidence" value="ECO:0007669"/>
    <property type="project" value="TreeGrafter"/>
</dbReference>
<evidence type="ECO:0000256" key="1">
    <source>
        <dbReference type="ARBA" id="ARBA00004324"/>
    </source>
</evidence>
<name>A0A1J4JRR8_9EUKA</name>
<feature type="compositionally biased region" description="Basic and acidic residues" evidence="2">
    <location>
        <begin position="1051"/>
        <end position="1078"/>
    </location>
</feature>
<dbReference type="InterPro" id="IPR016024">
    <property type="entry name" value="ARM-type_fold"/>
</dbReference>